<reference evidence="2" key="1">
    <citation type="submission" date="2016-10" db="EMBL/GenBank/DDBJ databases">
        <authorList>
            <person name="Varghese N."/>
            <person name="Submissions S."/>
        </authorList>
    </citation>
    <scope>NUCLEOTIDE SEQUENCE [LARGE SCALE GENOMIC DNA]</scope>
    <source>
        <strain evidence="2">YR281</strain>
    </source>
</reference>
<evidence type="ECO:0000256" key="1">
    <source>
        <dbReference type="SAM" id="Phobius"/>
    </source>
</evidence>
<protein>
    <submittedName>
        <fullName evidence="2">Uncharacterized protein</fullName>
    </submittedName>
</protein>
<gene>
    <name evidence="2" type="ORF">SAMN04487926_1125</name>
</gene>
<sequence>MTAIVKPGITEDYWGLMNEDRKLGWELLTKSLAIVAGWCAVKTGITVIDSVIAVFAAFTPLFVIRSQRSFRKHSKNVRKHLLGTIIFLGGKGAALLGSLYFGIALLSSVAQTYATEVAPFRHHANPLVANIMLGVLLFAIPVAGVRAWRGLGMSELVFDLPKRSLKRLVLQRKYVADSFVTFAHFELSVQVVGFAYASVCAQIINTYLSVFVPK</sequence>
<comment type="caution">
    <text evidence="2">The sequence shown here is derived from an EMBL/GenBank/DDBJ whole genome shotgun (WGS) entry which is preliminary data.</text>
</comment>
<proteinExistence type="predicted"/>
<feature type="transmembrane region" description="Helical" evidence="1">
    <location>
        <begin position="85"/>
        <end position="107"/>
    </location>
</feature>
<feature type="transmembrane region" description="Helical" evidence="1">
    <location>
        <begin position="127"/>
        <end position="148"/>
    </location>
</feature>
<evidence type="ECO:0000313" key="2">
    <source>
        <dbReference type="EMBL" id="SDI09853.1"/>
    </source>
</evidence>
<keyword evidence="1" id="KW-1133">Transmembrane helix</keyword>
<dbReference type="RefSeq" id="WP_091780705.1">
    <property type="nucleotide sequence ID" value="NZ_FNDI01000012.1"/>
</dbReference>
<name>A0A7Z7FJY1_9BURK</name>
<organism evidence="2 3">
    <name type="scientific">Paraburkholderia steynii</name>
    <dbReference type="NCBI Taxonomy" id="1245441"/>
    <lineage>
        <taxon>Bacteria</taxon>
        <taxon>Pseudomonadati</taxon>
        <taxon>Pseudomonadota</taxon>
        <taxon>Betaproteobacteria</taxon>
        <taxon>Burkholderiales</taxon>
        <taxon>Burkholderiaceae</taxon>
        <taxon>Paraburkholderia</taxon>
    </lineage>
</organism>
<accession>A0A7Z7FJY1</accession>
<keyword evidence="1" id="KW-0812">Transmembrane</keyword>
<dbReference type="Proteomes" id="UP000198900">
    <property type="component" value="Unassembled WGS sequence"/>
</dbReference>
<dbReference type="AlphaFoldDB" id="A0A7Z7FJY1"/>
<dbReference type="EMBL" id="FNDI01000012">
    <property type="protein sequence ID" value="SDI09853.1"/>
    <property type="molecule type" value="Genomic_DNA"/>
</dbReference>
<feature type="transmembrane region" description="Helical" evidence="1">
    <location>
        <begin position="31"/>
        <end position="64"/>
    </location>
</feature>
<keyword evidence="1" id="KW-0472">Membrane</keyword>
<evidence type="ECO:0000313" key="3">
    <source>
        <dbReference type="Proteomes" id="UP000198900"/>
    </source>
</evidence>
<keyword evidence="3" id="KW-1185">Reference proteome</keyword>